<dbReference type="Gene3D" id="3.40.50.300">
    <property type="entry name" value="P-loop containing nucleotide triphosphate hydrolases"/>
    <property type="match status" value="1"/>
</dbReference>
<keyword evidence="4" id="KW-1185">Reference proteome</keyword>
<dbReference type="GeneID" id="101505424"/>
<dbReference type="SUPFAM" id="SSF52540">
    <property type="entry name" value="P-loop containing nucleoside triphosphate hydrolases"/>
    <property type="match status" value="1"/>
</dbReference>
<dbReference type="PANTHER" id="PTHR21087:SF4">
    <property type="entry name" value="INACTIVE SHIKIMATE KINASE LIKE 1, CHLOROPLASTIC-RELATED"/>
    <property type="match status" value="1"/>
</dbReference>
<keyword evidence="5" id="KW-0418">Kinase</keyword>
<sequence length="327" mass="35778">MLSSSSATNGFIPCSSSSSSSKSKKRVFFLDVNPLCYEGSKPSLKCFGKWLSLFLSPQVTHTHPVVAVIDGERGSQHRRNLIPSYKANRCSSTSFSISTSPGHVGRFQPLITRVLHKCNVPKKAADVSPQLKGSSIFLVGMKSSLKTNLGKLLADELRYYYFDSDDLVEEALGGASVAKSIKERDELSFLESETEVLKQLSAMGRLVVCAGNGAVQNSTNLALLRHGITLWIDLPLDIVARDVSEDQIQFSSGSYPEVMDELGALYNKHKDGYATADAIISLQKVASQLGYDNLDDVTTEDMTLEALGEIEKLTRVKKMIEEAARPF</sequence>
<name>A0A1S2Z412_CICAR</name>
<accession>A0A1S2Z412</accession>
<dbReference type="PANTHER" id="PTHR21087">
    <property type="entry name" value="SHIKIMATE KINASE"/>
    <property type="match status" value="1"/>
</dbReference>
<evidence type="ECO:0000313" key="5">
    <source>
        <dbReference type="RefSeq" id="XP_004514688.1"/>
    </source>
</evidence>
<evidence type="ECO:0000256" key="3">
    <source>
        <dbReference type="SAM" id="MobiDB-lite"/>
    </source>
</evidence>
<dbReference type="OrthoDB" id="197068at2759"/>
<comment type="subcellular location">
    <subcellularLocation>
        <location evidence="1">Plastid</location>
        <location evidence="1">Chloroplast</location>
    </subcellularLocation>
</comment>
<gene>
    <name evidence="5" type="primary">LOC101505424</name>
</gene>
<reference evidence="5" key="1">
    <citation type="submission" date="2025-08" db="UniProtKB">
        <authorList>
            <consortium name="RefSeq"/>
        </authorList>
    </citation>
    <scope>IDENTIFICATION</scope>
    <source>
        <tissue evidence="5">Etiolated seedlings</tissue>
    </source>
</reference>
<keyword evidence="5" id="KW-0808">Transferase</keyword>
<comment type="similarity">
    <text evidence="2">Belongs to the shikimate kinase family.</text>
</comment>
<dbReference type="InterPro" id="IPR031322">
    <property type="entry name" value="Shikimate/glucono_kinase"/>
</dbReference>
<evidence type="ECO:0000256" key="1">
    <source>
        <dbReference type="ARBA" id="ARBA00004229"/>
    </source>
</evidence>
<dbReference type="PaxDb" id="3827-XP_004514688.1"/>
<dbReference type="GO" id="GO:0005829">
    <property type="term" value="C:cytosol"/>
    <property type="evidence" value="ECO:0007669"/>
    <property type="project" value="TreeGrafter"/>
</dbReference>
<dbReference type="InterPro" id="IPR027417">
    <property type="entry name" value="P-loop_NTPase"/>
</dbReference>
<dbReference type="STRING" id="3827.A0A1S2Z412"/>
<dbReference type="Proteomes" id="UP000087171">
    <property type="component" value="Unplaced"/>
</dbReference>
<dbReference type="GO" id="GO:0009507">
    <property type="term" value="C:chloroplast"/>
    <property type="evidence" value="ECO:0007669"/>
    <property type="project" value="UniProtKB-SubCell"/>
</dbReference>
<feature type="region of interest" description="Disordered" evidence="3">
    <location>
        <begin position="1"/>
        <end position="21"/>
    </location>
</feature>
<dbReference type="HAMAP" id="MF_00109">
    <property type="entry name" value="Shikimate_kinase"/>
    <property type="match status" value="1"/>
</dbReference>
<dbReference type="RefSeq" id="XP_004514688.1">
    <property type="nucleotide sequence ID" value="XM_004514631.3"/>
</dbReference>
<dbReference type="eggNOG" id="ENOG502QSF9">
    <property type="taxonomic scope" value="Eukaryota"/>
</dbReference>
<organism evidence="4 5">
    <name type="scientific">Cicer arietinum</name>
    <name type="common">Chickpea</name>
    <name type="synonym">Garbanzo</name>
    <dbReference type="NCBI Taxonomy" id="3827"/>
    <lineage>
        <taxon>Eukaryota</taxon>
        <taxon>Viridiplantae</taxon>
        <taxon>Streptophyta</taxon>
        <taxon>Embryophyta</taxon>
        <taxon>Tracheophyta</taxon>
        <taxon>Spermatophyta</taxon>
        <taxon>Magnoliopsida</taxon>
        <taxon>eudicotyledons</taxon>
        <taxon>Gunneridae</taxon>
        <taxon>Pentapetalae</taxon>
        <taxon>rosids</taxon>
        <taxon>fabids</taxon>
        <taxon>Fabales</taxon>
        <taxon>Fabaceae</taxon>
        <taxon>Papilionoideae</taxon>
        <taxon>50 kb inversion clade</taxon>
        <taxon>NPAAA clade</taxon>
        <taxon>Hologalegina</taxon>
        <taxon>IRL clade</taxon>
        <taxon>Cicereae</taxon>
        <taxon>Cicer</taxon>
    </lineage>
</organism>
<protein>
    <submittedName>
        <fullName evidence="5">Probable inactive shikimate kinase like 1, chloroplastic isoform X1</fullName>
    </submittedName>
</protein>
<dbReference type="Pfam" id="PF01202">
    <property type="entry name" value="SKI"/>
    <property type="match status" value="1"/>
</dbReference>
<dbReference type="KEGG" id="cam:101505424"/>
<dbReference type="GO" id="GO:0016301">
    <property type="term" value="F:kinase activity"/>
    <property type="evidence" value="ECO:0007669"/>
    <property type="project" value="UniProtKB-KW"/>
</dbReference>
<evidence type="ECO:0000313" key="4">
    <source>
        <dbReference type="Proteomes" id="UP000087171"/>
    </source>
</evidence>
<evidence type="ECO:0000256" key="2">
    <source>
        <dbReference type="ARBA" id="ARBA00006997"/>
    </source>
</evidence>
<dbReference type="InterPro" id="IPR000623">
    <property type="entry name" value="Shikimate_kinase/TSH1"/>
</dbReference>
<proteinExistence type="inferred from homology"/>
<dbReference type="FunFam" id="3.40.50.300:FF:001033">
    <property type="entry name" value="Shikimate kinase 2, chloroplastic"/>
    <property type="match status" value="1"/>
</dbReference>
<dbReference type="AlphaFoldDB" id="A0A1S2Z412"/>
<dbReference type="PRINTS" id="PR01100">
    <property type="entry name" value="SHIKIMTKNASE"/>
</dbReference>